<dbReference type="Pfam" id="PF25967">
    <property type="entry name" value="RND-MFP_C"/>
    <property type="match status" value="1"/>
</dbReference>
<keyword evidence="2" id="KW-0175">Coiled coil</keyword>
<dbReference type="Gene3D" id="2.40.420.20">
    <property type="match status" value="1"/>
</dbReference>
<gene>
    <name evidence="5" type="ORF">HNP55_003022</name>
</gene>
<evidence type="ECO:0000256" key="2">
    <source>
        <dbReference type="SAM" id="Coils"/>
    </source>
</evidence>
<reference evidence="5 6" key="1">
    <citation type="submission" date="2020-08" db="EMBL/GenBank/DDBJ databases">
        <title>Functional genomics of gut bacteria from endangered species of beetles.</title>
        <authorList>
            <person name="Carlos-Shanley C."/>
        </authorList>
    </citation>
    <scope>NUCLEOTIDE SEQUENCE [LARGE SCALE GENOMIC DNA]</scope>
    <source>
        <strain evidence="5 6">S00239</strain>
    </source>
</reference>
<proteinExistence type="predicted"/>
<evidence type="ECO:0000313" key="5">
    <source>
        <dbReference type="EMBL" id="MBB4844478.1"/>
    </source>
</evidence>
<dbReference type="RefSeq" id="WP_184300942.1">
    <property type="nucleotide sequence ID" value="NZ_JACHLP010000006.1"/>
</dbReference>
<evidence type="ECO:0000259" key="4">
    <source>
        <dbReference type="Pfam" id="PF25967"/>
    </source>
</evidence>
<evidence type="ECO:0000256" key="3">
    <source>
        <dbReference type="SAM" id="MobiDB-lite"/>
    </source>
</evidence>
<keyword evidence="1" id="KW-0813">Transport</keyword>
<organism evidence="5 6">
    <name type="scientific">Roseateles oligotrophus</name>
    <dbReference type="NCBI Taxonomy" id="1769250"/>
    <lineage>
        <taxon>Bacteria</taxon>
        <taxon>Pseudomonadati</taxon>
        <taxon>Pseudomonadota</taxon>
        <taxon>Betaproteobacteria</taxon>
        <taxon>Burkholderiales</taxon>
        <taxon>Sphaerotilaceae</taxon>
        <taxon>Roseateles</taxon>
    </lineage>
</organism>
<name>A0A840LE52_9BURK</name>
<evidence type="ECO:0000313" key="6">
    <source>
        <dbReference type="Proteomes" id="UP000562027"/>
    </source>
</evidence>
<accession>A0A840LE52</accession>
<dbReference type="SUPFAM" id="SSF111369">
    <property type="entry name" value="HlyD-like secretion proteins"/>
    <property type="match status" value="1"/>
</dbReference>
<feature type="domain" description="Multidrug resistance protein MdtA-like C-terminal permuted SH3" evidence="4">
    <location>
        <begin position="316"/>
        <end position="369"/>
    </location>
</feature>
<feature type="coiled-coil region" evidence="2">
    <location>
        <begin position="140"/>
        <end position="167"/>
    </location>
</feature>
<dbReference type="GO" id="GO:0015679">
    <property type="term" value="P:plasma membrane copper ion transport"/>
    <property type="evidence" value="ECO:0007669"/>
    <property type="project" value="TreeGrafter"/>
</dbReference>
<dbReference type="Gene3D" id="2.40.50.100">
    <property type="match status" value="1"/>
</dbReference>
<dbReference type="GO" id="GO:0030313">
    <property type="term" value="C:cell envelope"/>
    <property type="evidence" value="ECO:0007669"/>
    <property type="project" value="TreeGrafter"/>
</dbReference>
<dbReference type="GO" id="GO:0060003">
    <property type="term" value="P:copper ion export"/>
    <property type="evidence" value="ECO:0007669"/>
    <property type="project" value="TreeGrafter"/>
</dbReference>
<sequence>MKPLIELHPRLRALAALLLLSGLAWPLASALAGPGHDHEEPAASLPGQGPQRQADGAVFLPKPAQRQMGLRTQPVHMAALPRSVELNARVVLDPNAGGRVQAMAAGRLVAGPQGLPSLGQAVQKGQILAWLEPATGALERASQAAQLAELKAAAELAQKRLKRLRELADTVPRKEIEALEAEAQSLQSRGLALSGGLQAREALRAPASGVIASANAYAGQVVEARELLFEVLDPQRLRIEALAFDAALAADVAGATLALGGQRLALDFVGAGLSLREQALPLVFKPRAGESAPPLLLGQTLKLWVQTRSQVQGLALPAAALLRNPANQAMVWVKTAPERFEPRVVQVQALDGASVAVTAGLRDGDRVVSEAAGLLNQIR</sequence>
<comment type="caution">
    <text evidence="5">The sequence shown here is derived from an EMBL/GenBank/DDBJ whole genome shotgun (WGS) entry which is preliminary data.</text>
</comment>
<dbReference type="InterPro" id="IPR058627">
    <property type="entry name" value="MdtA-like_C"/>
</dbReference>
<keyword evidence="6" id="KW-1185">Reference proteome</keyword>
<dbReference type="PANTHER" id="PTHR30097">
    <property type="entry name" value="CATION EFFLUX SYSTEM PROTEIN CUSB"/>
    <property type="match status" value="1"/>
</dbReference>
<protein>
    <submittedName>
        <fullName evidence="5">Biotin carboxyl carrier protein</fullName>
    </submittedName>
</protein>
<dbReference type="AlphaFoldDB" id="A0A840LE52"/>
<evidence type="ECO:0000256" key="1">
    <source>
        <dbReference type="ARBA" id="ARBA00022448"/>
    </source>
</evidence>
<dbReference type="EMBL" id="JACHLP010000006">
    <property type="protein sequence ID" value="MBB4844478.1"/>
    <property type="molecule type" value="Genomic_DNA"/>
</dbReference>
<dbReference type="Proteomes" id="UP000562027">
    <property type="component" value="Unassembled WGS sequence"/>
</dbReference>
<dbReference type="PANTHER" id="PTHR30097:SF4">
    <property type="entry name" value="SLR6042 PROTEIN"/>
    <property type="match status" value="1"/>
</dbReference>
<feature type="region of interest" description="Disordered" evidence="3">
    <location>
        <begin position="32"/>
        <end position="55"/>
    </location>
</feature>
<dbReference type="InterPro" id="IPR051909">
    <property type="entry name" value="MFP_Cation_Efflux"/>
</dbReference>